<comment type="similarity">
    <text evidence="1 7 9">Belongs to the glycosyl hydrolase 9 (cellulase E) family.</text>
</comment>
<dbReference type="InterPro" id="IPR014756">
    <property type="entry name" value="Ig_E-set"/>
</dbReference>
<dbReference type="EC" id="3.2.1.4" evidence="9"/>
<evidence type="ECO:0000313" key="12">
    <source>
        <dbReference type="EMBL" id="GGY71191.1"/>
    </source>
</evidence>
<dbReference type="InterPro" id="IPR018221">
    <property type="entry name" value="Glyco_hydro_9_His_AS"/>
</dbReference>
<dbReference type="PROSITE" id="PS00592">
    <property type="entry name" value="GH9_2"/>
    <property type="match status" value="1"/>
</dbReference>
<keyword evidence="4 7" id="KW-0119">Carbohydrate metabolism</keyword>
<feature type="active site" evidence="8">
    <location>
        <position position="758"/>
    </location>
</feature>
<dbReference type="PROSITE" id="PS51175">
    <property type="entry name" value="CBM6"/>
    <property type="match status" value="1"/>
</dbReference>
<evidence type="ECO:0000256" key="5">
    <source>
        <dbReference type="ARBA" id="ARBA00023295"/>
    </source>
</evidence>
<dbReference type="InterPro" id="IPR013783">
    <property type="entry name" value="Ig-like_fold"/>
</dbReference>
<feature type="chain" id="PRO_5044972332" description="Endoglucanase" evidence="9">
    <location>
        <begin position="21"/>
        <end position="780"/>
    </location>
</feature>
<dbReference type="CDD" id="cd04080">
    <property type="entry name" value="CBM6_cellulase-like"/>
    <property type="match status" value="1"/>
</dbReference>
<evidence type="ECO:0000313" key="13">
    <source>
        <dbReference type="Proteomes" id="UP000619761"/>
    </source>
</evidence>
<evidence type="ECO:0000256" key="8">
    <source>
        <dbReference type="PROSITE-ProRule" id="PRU10060"/>
    </source>
</evidence>
<dbReference type="CDD" id="cd02850">
    <property type="entry name" value="E_set_Cellulase_N"/>
    <property type="match status" value="1"/>
</dbReference>
<dbReference type="InterPro" id="IPR006584">
    <property type="entry name" value="Cellulose-bd_IV"/>
</dbReference>
<evidence type="ECO:0000256" key="10">
    <source>
        <dbReference type="SAM" id="MobiDB-lite"/>
    </source>
</evidence>
<dbReference type="Gene3D" id="1.50.10.10">
    <property type="match status" value="1"/>
</dbReference>
<proteinExistence type="inferred from homology"/>
<gene>
    <name evidence="12" type="ORF">GCM10011613_14750</name>
</gene>
<dbReference type="InterPro" id="IPR008928">
    <property type="entry name" value="6-hairpin_glycosidase_sf"/>
</dbReference>
<evidence type="ECO:0000256" key="4">
    <source>
        <dbReference type="ARBA" id="ARBA00023277"/>
    </source>
</evidence>
<keyword evidence="6 7" id="KW-0624">Polysaccharide degradation</keyword>
<keyword evidence="5 7" id="KW-0326">Glycosidase</keyword>
<evidence type="ECO:0000256" key="3">
    <source>
        <dbReference type="ARBA" id="ARBA00022801"/>
    </source>
</evidence>
<evidence type="ECO:0000256" key="9">
    <source>
        <dbReference type="RuleBase" id="RU361166"/>
    </source>
</evidence>
<organism evidence="12 13">
    <name type="scientific">Cellvibrio zantedeschiae</name>
    <dbReference type="NCBI Taxonomy" id="1237077"/>
    <lineage>
        <taxon>Bacteria</taxon>
        <taxon>Pseudomonadati</taxon>
        <taxon>Pseudomonadota</taxon>
        <taxon>Gammaproteobacteria</taxon>
        <taxon>Cellvibrionales</taxon>
        <taxon>Cellvibrionaceae</taxon>
        <taxon>Cellvibrio</taxon>
    </lineage>
</organism>
<dbReference type="InterPro" id="IPR012341">
    <property type="entry name" value="6hp_glycosidase-like_sf"/>
</dbReference>
<name>A0ABQ3AYY9_9GAMM</name>
<dbReference type="InterPro" id="IPR008979">
    <property type="entry name" value="Galactose-bd-like_sf"/>
</dbReference>
<evidence type="ECO:0000256" key="6">
    <source>
        <dbReference type="ARBA" id="ARBA00023326"/>
    </source>
</evidence>
<feature type="active site" evidence="7">
    <location>
        <position position="704"/>
    </location>
</feature>
<dbReference type="InterPro" id="IPR001701">
    <property type="entry name" value="Glyco_hydro_9"/>
</dbReference>
<dbReference type="Gene3D" id="2.60.120.260">
    <property type="entry name" value="Galactose-binding domain-like"/>
    <property type="match status" value="1"/>
</dbReference>
<dbReference type="SUPFAM" id="SSF81296">
    <property type="entry name" value="E set domains"/>
    <property type="match status" value="1"/>
</dbReference>
<comment type="catalytic activity">
    <reaction evidence="9">
        <text>Endohydrolysis of (1-&gt;4)-beta-D-glucosidic linkages in cellulose, lichenin and cereal beta-D-glucans.</text>
        <dbReference type="EC" id="3.2.1.4"/>
    </reaction>
</comment>
<dbReference type="InterPro" id="IPR004197">
    <property type="entry name" value="Cellulase_Ig-like"/>
</dbReference>
<dbReference type="InterPro" id="IPR005084">
    <property type="entry name" value="CBM6"/>
</dbReference>
<evidence type="ECO:0000259" key="11">
    <source>
        <dbReference type="PROSITE" id="PS51175"/>
    </source>
</evidence>
<dbReference type="EMBL" id="BMYZ01000001">
    <property type="protein sequence ID" value="GGY71191.1"/>
    <property type="molecule type" value="Genomic_DNA"/>
</dbReference>
<keyword evidence="3 7" id="KW-0378">Hydrolase</keyword>
<keyword evidence="2 9" id="KW-0732">Signal</keyword>
<feature type="signal peptide" evidence="9">
    <location>
        <begin position="1"/>
        <end position="20"/>
    </location>
</feature>
<dbReference type="PROSITE" id="PS00698">
    <property type="entry name" value="GH9_3"/>
    <property type="match status" value="1"/>
</dbReference>
<dbReference type="Pfam" id="PF00759">
    <property type="entry name" value="Glyco_hydro_9"/>
    <property type="match status" value="1"/>
</dbReference>
<dbReference type="Pfam" id="PF02927">
    <property type="entry name" value="CelD_N"/>
    <property type="match status" value="1"/>
</dbReference>
<dbReference type="Pfam" id="PF03422">
    <property type="entry name" value="CBM_6"/>
    <property type="match status" value="1"/>
</dbReference>
<sequence>MTKHLLGSSLISLFLLSACGGGGSSTSNNNLPSSSSTSSASSEATSSSSSSSSSSSAPAAATSLRLEAEDYIDYYDSNAANQAGADYRKGDGVDIEASTDTGGGYNVGYIDSGEWLEFGIKVTKSGNFSADARVASAQAGGKFQLELDGVKIGDELQSPNTGGWQSWQTVSGTLGTIAEGAHSLCVQMKSGPFNLNWIELKSSDGGALEVNKPTKSTKSACDHPVAPPTTTVPTKIRLNQLGFLPAAQKIAVVPGVAATSFSIVDASNTEVLSGSLSAAATWEPALESVKIADFSSLTKTGNYKIRVTGVDDQAAFAISETAYGPVNAAALKAFYFNRASLALVAANAGQYARAAGHADNIVKIHASAASTARPEGTIISAPKGWYDAGDYNKYIVNSGITTYTLLAAFENFPDYFKTQNLNIPESGNSVPDILNETLWNIEWMLAMQDPNDGGVYHKLTSKGFSGFVMPDQDTSERFVVQKTTAATLDFAATMAAASRVYANYESQHPGLSAKMLTAAKNAYAWAKANPAIYYSQPSDIQTGGYGDENVKDEFAWGAAELYIATKDDSYYTALNPASLDANIPSWGSVQSLGWISLAHNLDKLTAAADKTLIKSKLDALAATLVSKKQNSAFSVSLEKGDFFWGSNSGAMNQAMILLEAYQLDKTKHQYLEAAQSLFDYVLGRNPTDYSFVTGYGNKSPMHIHHRPSAADGIEAPVPGFLAGGATLDGTYDCGASTYPSPLIAKSYVDNECSYSSNEIAINWNAPLVYVSAGLQVLTAK</sequence>
<reference evidence="13" key="1">
    <citation type="journal article" date="2019" name="Int. J. Syst. Evol. Microbiol.">
        <title>The Global Catalogue of Microorganisms (GCM) 10K type strain sequencing project: providing services to taxonomists for standard genome sequencing and annotation.</title>
        <authorList>
            <consortium name="The Broad Institute Genomics Platform"/>
            <consortium name="The Broad Institute Genome Sequencing Center for Infectious Disease"/>
            <person name="Wu L."/>
            <person name="Ma J."/>
        </authorList>
    </citation>
    <scope>NUCLEOTIDE SEQUENCE [LARGE SCALE GENOMIC DNA]</scope>
    <source>
        <strain evidence="13">KCTC 32239</strain>
    </source>
</reference>
<protein>
    <recommendedName>
        <fullName evidence="9">Endoglucanase</fullName>
        <ecNumber evidence="9">3.2.1.4</ecNumber>
    </recommendedName>
</protein>
<dbReference type="Proteomes" id="UP000619761">
    <property type="component" value="Unassembled WGS sequence"/>
</dbReference>
<feature type="domain" description="CBM6" evidence="11">
    <location>
        <begin position="64"/>
        <end position="201"/>
    </location>
</feature>
<dbReference type="PANTHER" id="PTHR22298">
    <property type="entry name" value="ENDO-1,4-BETA-GLUCANASE"/>
    <property type="match status" value="1"/>
</dbReference>
<dbReference type="SUPFAM" id="SSF48208">
    <property type="entry name" value="Six-hairpin glycosidases"/>
    <property type="match status" value="1"/>
</dbReference>
<dbReference type="Gene3D" id="2.60.40.10">
    <property type="entry name" value="Immunoglobulins"/>
    <property type="match status" value="1"/>
</dbReference>
<dbReference type="SMART" id="SM00606">
    <property type="entry name" value="CBD_IV"/>
    <property type="match status" value="1"/>
</dbReference>
<evidence type="ECO:0000256" key="1">
    <source>
        <dbReference type="ARBA" id="ARBA00007072"/>
    </source>
</evidence>
<dbReference type="SUPFAM" id="SSF49785">
    <property type="entry name" value="Galactose-binding domain-like"/>
    <property type="match status" value="1"/>
</dbReference>
<comment type="caution">
    <text evidence="12">The sequence shown here is derived from an EMBL/GenBank/DDBJ whole genome shotgun (WGS) entry which is preliminary data.</text>
</comment>
<dbReference type="RefSeq" id="WP_229837702.1">
    <property type="nucleotide sequence ID" value="NZ_BMYZ01000001.1"/>
</dbReference>
<evidence type="ECO:0000256" key="7">
    <source>
        <dbReference type="PROSITE-ProRule" id="PRU10059"/>
    </source>
</evidence>
<evidence type="ECO:0000256" key="2">
    <source>
        <dbReference type="ARBA" id="ARBA00022729"/>
    </source>
</evidence>
<keyword evidence="13" id="KW-1185">Reference proteome</keyword>
<accession>A0ABQ3AYY9</accession>
<keyword evidence="9" id="KW-0136">Cellulose degradation</keyword>
<feature type="active site" evidence="8">
    <location>
        <position position="749"/>
    </location>
</feature>
<dbReference type="InterPro" id="IPR033126">
    <property type="entry name" value="Glyco_hydro_9_Asp/Glu_AS"/>
</dbReference>
<dbReference type="PROSITE" id="PS51257">
    <property type="entry name" value="PROKAR_LIPOPROTEIN"/>
    <property type="match status" value="1"/>
</dbReference>
<feature type="region of interest" description="Disordered" evidence="10">
    <location>
        <begin position="25"/>
        <end position="58"/>
    </location>
</feature>